<proteinExistence type="predicted"/>
<sequence>MRSGSFLHGRTLRTRLLVITIAMLTAVCAVIGLVSVLAMQRFLEDRLDAQLTSAVKRSGANTAQSQRSADPVTPPAYLRMPGPGPDFLFMGQQQGTLGVVIDTAGTVQRAGVLVDNSTQALTAAQRALLRTVPADKRPYTVDLGGSLGRYRVVAERVPGFGIRMTGLPLKPVHDAVIRLVLVITVVSALGLLIAAAATVLIIRLTLRPLRRVAATAAQVAELPLDRGEVALDARVPDRDTDARTEVGQVGAALNRMLEHVAGALSARQASEARVRRFVADASHELRTPLAAIRGYAELTRRSRAETPPDVAHALARVESESIRMTGLVDDLLLLARLDDGRPLEREPVDLSALVVDAVGDAHAAGPDHVWRLALPGAPVLVVGDEARLHQVLVNLLANARVHTPAATRVTVGLDHADDGRARLRVTDDGPGIPESLQGEVFERFARGDSSRARSTGSTGLGLSIVAAVVAAHGGEISVTSEPGRTEFCVLLEAFDGGPDDEPVPDLPDLPEMVSEAV</sequence>
<evidence type="ECO:0000256" key="10">
    <source>
        <dbReference type="ARBA" id="ARBA00023136"/>
    </source>
</evidence>
<dbReference type="SMART" id="SM00387">
    <property type="entry name" value="HATPase_c"/>
    <property type="match status" value="1"/>
</dbReference>
<evidence type="ECO:0000256" key="8">
    <source>
        <dbReference type="ARBA" id="ARBA00022989"/>
    </source>
</evidence>
<evidence type="ECO:0000256" key="9">
    <source>
        <dbReference type="ARBA" id="ARBA00023012"/>
    </source>
</evidence>
<evidence type="ECO:0000259" key="14">
    <source>
        <dbReference type="PROSITE" id="PS50885"/>
    </source>
</evidence>
<dbReference type="InterPro" id="IPR005467">
    <property type="entry name" value="His_kinase_dom"/>
</dbReference>
<dbReference type="SMART" id="SM00388">
    <property type="entry name" value="HisKA"/>
    <property type="match status" value="1"/>
</dbReference>
<dbReference type="InterPro" id="IPR004358">
    <property type="entry name" value="Sig_transdc_His_kin-like_C"/>
</dbReference>
<keyword evidence="8 12" id="KW-1133">Transmembrane helix</keyword>
<dbReference type="Pfam" id="PF00512">
    <property type="entry name" value="HisKA"/>
    <property type="match status" value="1"/>
</dbReference>
<keyword evidence="5" id="KW-0808">Transferase</keyword>
<evidence type="ECO:0000259" key="13">
    <source>
        <dbReference type="PROSITE" id="PS50109"/>
    </source>
</evidence>
<dbReference type="InterPro" id="IPR050428">
    <property type="entry name" value="TCS_sensor_his_kinase"/>
</dbReference>
<dbReference type="InterPro" id="IPR036097">
    <property type="entry name" value="HisK_dim/P_sf"/>
</dbReference>
<dbReference type="CDD" id="cd00082">
    <property type="entry name" value="HisKA"/>
    <property type="match status" value="1"/>
</dbReference>
<dbReference type="InterPro" id="IPR003661">
    <property type="entry name" value="HisK_dim/P_dom"/>
</dbReference>
<evidence type="ECO:0000256" key="2">
    <source>
        <dbReference type="ARBA" id="ARBA00004236"/>
    </source>
</evidence>
<evidence type="ECO:0000256" key="5">
    <source>
        <dbReference type="ARBA" id="ARBA00022679"/>
    </source>
</evidence>
<feature type="region of interest" description="Disordered" evidence="11">
    <location>
        <begin position="496"/>
        <end position="517"/>
    </location>
</feature>
<dbReference type="Proteomes" id="UP001612915">
    <property type="component" value="Unassembled WGS sequence"/>
</dbReference>
<dbReference type="PANTHER" id="PTHR45436">
    <property type="entry name" value="SENSOR HISTIDINE KINASE YKOH"/>
    <property type="match status" value="1"/>
</dbReference>
<dbReference type="PANTHER" id="PTHR45436:SF5">
    <property type="entry name" value="SENSOR HISTIDINE KINASE TRCS"/>
    <property type="match status" value="1"/>
</dbReference>
<dbReference type="GO" id="GO:0016301">
    <property type="term" value="F:kinase activity"/>
    <property type="evidence" value="ECO:0007669"/>
    <property type="project" value="UniProtKB-KW"/>
</dbReference>
<comment type="catalytic activity">
    <reaction evidence="1">
        <text>ATP + protein L-histidine = ADP + protein N-phospho-L-histidine.</text>
        <dbReference type="EC" id="2.7.13.3"/>
    </reaction>
</comment>
<feature type="transmembrane region" description="Helical" evidence="12">
    <location>
        <begin position="175"/>
        <end position="202"/>
    </location>
</feature>
<evidence type="ECO:0000313" key="16">
    <source>
        <dbReference type="Proteomes" id="UP001612915"/>
    </source>
</evidence>
<keyword evidence="7 15" id="KW-0418">Kinase</keyword>
<keyword evidence="6 12" id="KW-0812">Transmembrane</keyword>
<dbReference type="Gene3D" id="1.10.287.130">
    <property type="match status" value="1"/>
</dbReference>
<dbReference type="EC" id="2.7.13.3" evidence="3"/>
<dbReference type="CDD" id="cd06225">
    <property type="entry name" value="HAMP"/>
    <property type="match status" value="1"/>
</dbReference>
<evidence type="ECO:0000256" key="4">
    <source>
        <dbReference type="ARBA" id="ARBA00022553"/>
    </source>
</evidence>
<dbReference type="Pfam" id="PF00672">
    <property type="entry name" value="HAMP"/>
    <property type="match status" value="1"/>
</dbReference>
<keyword evidence="16" id="KW-1185">Reference proteome</keyword>
<organism evidence="15 16">
    <name type="scientific">Spongisporangium articulatum</name>
    <dbReference type="NCBI Taxonomy" id="3362603"/>
    <lineage>
        <taxon>Bacteria</taxon>
        <taxon>Bacillati</taxon>
        <taxon>Actinomycetota</taxon>
        <taxon>Actinomycetes</taxon>
        <taxon>Kineosporiales</taxon>
        <taxon>Kineosporiaceae</taxon>
        <taxon>Spongisporangium</taxon>
    </lineage>
</organism>
<gene>
    <name evidence="15" type="ORF">ACIB24_01320</name>
</gene>
<dbReference type="Pfam" id="PF02518">
    <property type="entry name" value="HATPase_c"/>
    <property type="match status" value="1"/>
</dbReference>
<evidence type="ECO:0000256" key="11">
    <source>
        <dbReference type="SAM" id="MobiDB-lite"/>
    </source>
</evidence>
<evidence type="ECO:0000256" key="3">
    <source>
        <dbReference type="ARBA" id="ARBA00012438"/>
    </source>
</evidence>
<dbReference type="InterPro" id="IPR003594">
    <property type="entry name" value="HATPase_dom"/>
</dbReference>
<name>A0ABW8AIA2_9ACTN</name>
<feature type="domain" description="Histidine kinase" evidence="13">
    <location>
        <begin position="280"/>
        <end position="495"/>
    </location>
</feature>
<evidence type="ECO:0000256" key="7">
    <source>
        <dbReference type="ARBA" id="ARBA00022777"/>
    </source>
</evidence>
<dbReference type="SUPFAM" id="SSF47384">
    <property type="entry name" value="Homodimeric domain of signal transducing histidine kinase"/>
    <property type="match status" value="1"/>
</dbReference>
<dbReference type="SMART" id="SM00304">
    <property type="entry name" value="HAMP"/>
    <property type="match status" value="1"/>
</dbReference>
<dbReference type="RefSeq" id="WP_398274033.1">
    <property type="nucleotide sequence ID" value="NZ_JBITLV010000001.1"/>
</dbReference>
<protein>
    <recommendedName>
        <fullName evidence="3">histidine kinase</fullName>
        <ecNumber evidence="3">2.7.13.3</ecNumber>
    </recommendedName>
</protein>
<dbReference type="Gene3D" id="3.30.565.10">
    <property type="entry name" value="Histidine kinase-like ATPase, C-terminal domain"/>
    <property type="match status" value="1"/>
</dbReference>
<dbReference type="PROSITE" id="PS50885">
    <property type="entry name" value="HAMP"/>
    <property type="match status" value="1"/>
</dbReference>
<dbReference type="CDD" id="cd00075">
    <property type="entry name" value="HATPase"/>
    <property type="match status" value="1"/>
</dbReference>
<feature type="domain" description="HAMP" evidence="14">
    <location>
        <begin position="203"/>
        <end position="265"/>
    </location>
</feature>
<dbReference type="PROSITE" id="PS50109">
    <property type="entry name" value="HIS_KIN"/>
    <property type="match status" value="1"/>
</dbReference>
<keyword evidence="9" id="KW-0902">Two-component regulatory system</keyword>
<evidence type="ECO:0000256" key="6">
    <source>
        <dbReference type="ARBA" id="ARBA00022692"/>
    </source>
</evidence>
<reference evidence="15 16" key="1">
    <citation type="submission" date="2024-10" db="EMBL/GenBank/DDBJ databases">
        <title>The Natural Products Discovery Center: Release of the First 8490 Sequenced Strains for Exploring Actinobacteria Biosynthetic Diversity.</title>
        <authorList>
            <person name="Kalkreuter E."/>
            <person name="Kautsar S.A."/>
            <person name="Yang D."/>
            <person name="Bader C.D."/>
            <person name="Teijaro C.N."/>
            <person name="Fluegel L."/>
            <person name="Davis C.M."/>
            <person name="Simpson J.R."/>
            <person name="Lauterbach L."/>
            <person name="Steele A.D."/>
            <person name="Gui C."/>
            <person name="Meng S."/>
            <person name="Li G."/>
            <person name="Viehrig K."/>
            <person name="Ye F."/>
            <person name="Su P."/>
            <person name="Kiefer A.F."/>
            <person name="Nichols A."/>
            <person name="Cepeda A.J."/>
            <person name="Yan W."/>
            <person name="Fan B."/>
            <person name="Jiang Y."/>
            <person name="Adhikari A."/>
            <person name="Zheng C.-J."/>
            <person name="Schuster L."/>
            <person name="Cowan T.M."/>
            <person name="Smanski M.J."/>
            <person name="Chevrette M.G."/>
            <person name="De Carvalho L.P.S."/>
            <person name="Shen B."/>
        </authorList>
    </citation>
    <scope>NUCLEOTIDE SEQUENCE [LARGE SCALE GENOMIC DNA]</scope>
    <source>
        <strain evidence="15 16">NPDC049639</strain>
    </source>
</reference>
<dbReference type="SUPFAM" id="SSF55874">
    <property type="entry name" value="ATPase domain of HSP90 chaperone/DNA topoisomerase II/histidine kinase"/>
    <property type="match status" value="1"/>
</dbReference>
<keyword evidence="10 12" id="KW-0472">Membrane</keyword>
<keyword evidence="4" id="KW-0597">Phosphoprotein</keyword>
<evidence type="ECO:0000256" key="12">
    <source>
        <dbReference type="SAM" id="Phobius"/>
    </source>
</evidence>
<feature type="transmembrane region" description="Helical" evidence="12">
    <location>
        <begin position="16"/>
        <end position="38"/>
    </location>
</feature>
<comment type="caution">
    <text evidence="15">The sequence shown here is derived from an EMBL/GenBank/DDBJ whole genome shotgun (WGS) entry which is preliminary data.</text>
</comment>
<evidence type="ECO:0000256" key="1">
    <source>
        <dbReference type="ARBA" id="ARBA00000085"/>
    </source>
</evidence>
<evidence type="ECO:0000313" key="15">
    <source>
        <dbReference type="EMBL" id="MFI7585698.1"/>
    </source>
</evidence>
<dbReference type="InterPro" id="IPR036890">
    <property type="entry name" value="HATPase_C_sf"/>
</dbReference>
<dbReference type="InterPro" id="IPR003660">
    <property type="entry name" value="HAMP_dom"/>
</dbReference>
<comment type="subcellular location">
    <subcellularLocation>
        <location evidence="2">Cell membrane</location>
    </subcellularLocation>
</comment>
<dbReference type="PRINTS" id="PR00344">
    <property type="entry name" value="BCTRLSENSOR"/>
</dbReference>
<dbReference type="EMBL" id="JBITLV010000001">
    <property type="protein sequence ID" value="MFI7585698.1"/>
    <property type="molecule type" value="Genomic_DNA"/>
</dbReference>
<accession>A0ABW8AIA2</accession>
<dbReference type="Gene3D" id="6.10.340.10">
    <property type="match status" value="1"/>
</dbReference>